<gene>
    <name evidence="1" type="ORF">CSSPTR1EN2_LOCUS16490</name>
</gene>
<dbReference type="EMBL" id="OZ019896">
    <property type="protein sequence ID" value="CAK9222871.1"/>
    <property type="molecule type" value="Genomic_DNA"/>
</dbReference>
<sequence length="73" mass="8169">MCMDTGAGWLLGLREAVAVRLKVCNHLKTKPPRRKASPPPPAQQAVHKIKMASCHMSMDEVAKTYKITPVRRM</sequence>
<dbReference type="Proteomes" id="UP001497512">
    <property type="component" value="Chromosome 4"/>
</dbReference>
<proteinExistence type="predicted"/>
<evidence type="ECO:0008006" key="3">
    <source>
        <dbReference type="Google" id="ProtNLM"/>
    </source>
</evidence>
<evidence type="ECO:0000313" key="2">
    <source>
        <dbReference type="Proteomes" id="UP001497512"/>
    </source>
</evidence>
<organism evidence="1 2">
    <name type="scientific">Sphagnum troendelagicum</name>
    <dbReference type="NCBI Taxonomy" id="128251"/>
    <lineage>
        <taxon>Eukaryota</taxon>
        <taxon>Viridiplantae</taxon>
        <taxon>Streptophyta</taxon>
        <taxon>Embryophyta</taxon>
        <taxon>Bryophyta</taxon>
        <taxon>Sphagnophytina</taxon>
        <taxon>Sphagnopsida</taxon>
        <taxon>Sphagnales</taxon>
        <taxon>Sphagnaceae</taxon>
        <taxon>Sphagnum</taxon>
    </lineage>
</organism>
<keyword evidence="2" id="KW-1185">Reference proteome</keyword>
<accession>A0ABP0UJ32</accession>
<name>A0ABP0UJ32_9BRYO</name>
<evidence type="ECO:0000313" key="1">
    <source>
        <dbReference type="EMBL" id="CAK9222871.1"/>
    </source>
</evidence>
<reference evidence="1" key="1">
    <citation type="submission" date="2024-02" db="EMBL/GenBank/DDBJ databases">
        <authorList>
            <consortium name="ELIXIR-Norway"/>
            <consortium name="Elixir Norway"/>
        </authorList>
    </citation>
    <scope>NUCLEOTIDE SEQUENCE</scope>
</reference>
<protein>
    <recommendedName>
        <fullName evidence="3">HTH psq-type domain-containing protein</fullName>
    </recommendedName>
</protein>